<evidence type="ECO:0000313" key="1">
    <source>
        <dbReference type="EMBL" id="EFN64522.1"/>
    </source>
</evidence>
<evidence type="ECO:0000313" key="2">
    <source>
        <dbReference type="Proteomes" id="UP000000311"/>
    </source>
</evidence>
<dbReference type="InParanoid" id="E2APW9"/>
<feature type="non-terminal residue" evidence="1">
    <location>
        <position position="1"/>
    </location>
</feature>
<gene>
    <name evidence="1" type="ORF">EAG_01386</name>
</gene>
<organism evidence="2">
    <name type="scientific">Camponotus floridanus</name>
    <name type="common">Florida carpenter ant</name>
    <dbReference type="NCBI Taxonomy" id="104421"/>
    <lineage>
        <taxon>Eukaryota</taxon>
        <taxon>Metazoa</taxon>
        <taxon>Ecdysozoa</taxon>
        <taxon>Arthropoda</taxon>
        <taxon>Hexapoda</taxon>
        <taxon>Insecta</taxon>
        <taxon>Pterygota</taxon>
        <taxon>Neoptera</taxon>
        <taxon>Endopterygota</taxon>
        <taxon>Hymenoptera</taxon>
        <taxon>Apocrita</taxon>
        <taxon>Aculeata</taxon>
        <taxon>Formicoidea</taxon>
        <taxon>Formicidae</taxon>
        <taxon>Formicinae</taxon>
        <taxon>Camponotus</taxon>
    </lineage>
</organism>
<dbReference type="AlphaFoldDB" id="E2APW9"/>
<sequence>ENIINDVIYSTNNRISDDNNLSNMKSEASERVRKQQEAAKKNFDKRRKLLTSYKIGDLVRIERTLTDKAMLGKPKKLAKFQGPYRIIKILPNDRFLVEDTLITRKGNRRYENIVAIDKLHPWLNFNSLTSDNDSDQKDE</sequence>
<keyword evidence="2" id="KW-1185">Reference proteome</keyword>
<reference evidence="1 2" key="1">
    <citation type="journal article" date="2010" name="Science">
        <title>Genomic comparison of the ants Camponotus floridanus and Harpegnathos saltator.</title>
        <authorList>
            <person name="Bonasio R."/>
            <person name="Zhang G."/>
            <person name="Ye C."/>
            <person name="Mutti N.S."/>
            <person name="Fang X."/>
            <person name="Qin N."/>
            <person name="Donahue G."/>
            <person name="Yang P."/>
            <person name="Li Q."/>
            <person name="Li C."/>
            <person name="Zhang P."/>
            <person name="Huang Z."/>
            <person name="Berger S.L."/>
            <person name="Reinberg D."/>
            <person name="Wang J."/>
            <person name="Liebig J."/>
        </authorList>
    </citation>
    <scope>NUCLEOTIDE SEQUENCE [LARGE SCALE GENOMIC DNA]</scope>
    <source>
        <strain evidence="2">C129</strain>
    </source>
</reference>
<feature type="non-terminal residue" evidence="1">
    <location>
        <position position="139"/>
    </location>
</feature>
<proteinExistence type="predicted"/>
<dbReference type="EMBL" id="GL441615">
    <property type="protein sequence ID" value="EFN64522.1"/>
    <property type="molecule type" value="Genomic_DNA"/>
</dbReference>
<protein>
    <submittedName>
        <fullName evidence="1">Uncharacterized protein</fullName>
    </submittedName>
</protein>
<dbReference type="Proteomes" id="UP000000311">
    <property type="component" value="Unassembled WGS sequence"/>
</dbReference>
<accession>E2APW9</accession>
<name>E2APW9_CAMFO</name>